<gene>
    <name evidence="1" type="ORF">GA0070561_4694</name>
</gene>
<dbReference type="EMBL" id="FMCR01000005">
    <property type="protein sequence ID" value="SCF25783.1"/>
    <property type="molecule type" value="Genomic_DNA"/>
</dbReference>
<dbReference type="RefSeq" id="WP_091403785.1">
    <property type="nucleotide sequence ID" value="NZ_FMCR01000005.1"/>
</dbReference>
<dbReference type="Proteomes" id="UP000198864">
    <property type="component" value="Unassembled WGS sequence"/>
</dbReference>
<name>A0A1C4YYF6_9ACTN</name>
<dbReference type="STRING" id="285676.GA0070561_4694"/>
<dbReference type="GO" id="GO:0016787">
    <property type="term" value="F:hydrolase activity"/>
    <property type="evidence" value="ECO:0007669"/>
    <property type="project" value="UniProtKB-KW"/>
</dbReference>
<evidence type="ECO:0000313" key="2">
    <source>
        <dbReference type="Proteomes" id="UP000198864"/>
    </source>
</evidence>
<organism evidence="1 2">
    <name type="scientific">Micromonospora saelicesensis</name>
    <dbReference type="NCBI Taxonomy" id="285676"/>
    <lineage>
        <taxon>Bacteria</taxon>
        <taxon>Bacillati</taxon>
        <taxon>Actinomycetota</taxon>
        <taxon>Actinomycetes</taxon>
        <taxon>Micromonosporales</taxon>
        <taxon>Micromonosporaceae</taxon>
        <taxon>Micromonospora</taxon>
    </lineage>
</organism>
<dbReference type="SUPFAM" id="SSF53474">
    <property type="entry name" value="alpha/beta-Hydrolases"/>
    <property type="match status" value="1"/>
</dbReference>
<dbReference type="Gene3D" id="3.40.50.1820">
    <property type="entry name" value="alpha/beta hydrolase"/>
    <property type="match status" value="1"/>
</dbReference>
<keyword evidence="1" id="KW-0378">Hydrolase</keyword>
<reference evidence="1 2" key="1">
    <citation type="submission" date="2016-06" db="EMBL/GenBank/DDBJ databases">
        <authorList>
            <person name="Kjaerup R.B."/>
            <person name="Dalgaard T.S."/>
            <person name="Juul-Madsen H.R."/>
        </authorList>
    </citation>
    <scope>NUCLEOTIDE SEQUENCE [LARGE SCALE GENOMIC DNA]</scope>
    <source>
        <strain evidence="1 2">DSM 44871</strain>
    </source>
</reference>
<dbReference type="AlphaFoldDB" id="A0A1C4YYF6"/>
<evidence type="ECO:0000313" key="1">
    <source>
        <dbReference type="EMBL" id="SCF25783.1"/>
    </source>
</evidence>
<accession>A0A1C4YYF6</accession>
<protein>
    <submittedName>
        <fullName evidence="1">Dienelactone hydrolase</fullName>
    </submittedName>
</protein>
<dbReference type="InterPro" id="IPR029058">
    <property type="entry name" value="AB_hydrolase_fold"/>
</dbReference>
<sequence>MTTPVAQRPFVLSIPAAPVERHGNVDLHLPTDAGPAPAVVVVHGAPLPPDAPDPRDWLLYRGYGALLAASGVVTALVSYQVSDLSALPAAADDIAAMVEQVRADPRVDPERVVLWFFSGGGLFAADWLRVPPPWLRGIALTYPLLIPFPGWEVDARFLPVEALSSGTGVPLVLTRAGQDIPPVLAGIDAFLPAATAQGWPMQVIEVPDGQHSFEILNHGPQSEAAVLAARDAVVKLLSAT</sequence>
<proteinExistence type="predicted"/>